<proteinExistence type="predicted"/>
<gene>
    <name evidence="1" type="ORF">E5336_08795</name>
</gene>
<name>A0AC61R5Y1_9FIRM</name>
<dbReference type="EMBL" id="SRYG01000018">
    <property type="protein sequence ID" value="TGY65377.1"/>
    <property type="molecule type" value="Genomic_DNA"/>
</dbReference>
<organism evidence="1 2">
    <name type="scientific">Dubosiella muris</name>
    <dbReference type="NCBI Taxonomy" id="3038133"/>
    <lineage>
        <taxon>Bacteria</taxon>
        <taxon>Bacillati</taxon>
        <taxon>Bacillota</taxon>
        <taxon>Erysipelotrichia</taxon>
        <taxon>Erysipelotrichales</taxon>
        <taxon>Erysipelotrichaceae</taxon>
        <taxon>Dubosiella</taxon>
    </lineage>
</organism>
<protein>
    <submittedName>
        <fullName evidence="1">N-acetyltransferase</fullName>
    </submittedName>
</protein>
<dbReference type="Proteomes" id="UP000308836">
    <property type="component" value="Unassembled WGS sequence"/>
</dbReference>
<reference evidence="1" key="1">
    <citation type="submission" date="2019-04" db="EMBL/GenBank/DDBJ databases">
        <title>Microbes associate with the intestines of laboratory mice.</title>
        <authorList>
            <person name="Navarre W."/>
            <person name="Wong E."/>
            <person name="Huang K."/>
            <person name="Tropini C."/>
            <person name="Ng K."/>
            <person name="Yu B."/>
        </authorList>
    </citation>
    <scope>NUCLEOTIDE SEQUENCE</scope>
    <source>
        <strain evidence="1">NM09_H32</strain>
    </source>
</reference>
<keyword evidence="2" id="KW-1185">Reference proteome</keyword>
<sequence>MAVYFRQYKEQDFEALEDIVRKTWHYDDLCSPKTAKQLARVFLTSCLTNYTFSRVAIVDGEVQGVILVKDAASHRPTFQSCWRQSMAIFRLLLSAEGRKVMDIFGSVSRVDEELLKEAGTKYAGELALFALSESCRGQGIGKRLYEEGMRYLSYNGVDNFYLFTDTSCNYGFYEHQGLKRRVQRQKEVVVNGMKQGMNFFIYDNVQG</sequence>
<accession>A0AC61R5Y1</accession>
<evidence type="ECO:0000313" key="1">
    <source>
        <dbReference type="EMBL" id="TGY65377.1"/>
    </source>
</evidence>
<evidence type="ECO:0000313" key="2">
    <source>
        <dbReference type="Proteomes" id="UP000308836"/>
    </source>
</evidence>
<comment type="caution">
    <text evidence="1">The sequence shown here is derived from an EMBL/GenBank/DDBJ whole genome shotgun (WGS) entry which is preliminary data.</text>
</comment>